<comment type="caution">
    <text evidence="2">The sequence shown here is derived from an EMBL/GenBank/DDBJ whole genome shotgun (WGS) entry which is preliminary data.</text>
</comment>
<reference evidence="2" key="1">
    <citation type="submission" date="2020-06" db="EMBL/GenBank/DDBJ databases">
        <authorList>
            <consortium name="Plant Systems Biology data submission"/>
        </authorList>
    </citation>
    <scope>NUCLEOTIDE SEQUENCE</scope>
    <source>
        <strain evidence="2">D6</strain>
    </source>
</reference>
<accession>A0A9N8DTX0</accession>
<dbReference type="Pfam" id="PF13676">
    <property type="entry name" value="TIR_2"/>
    <property type="match status" value="1"/>
</dbReference>
<dbReference type="InterPro" id="IPR000157">
    <property type="entry name" value="TIR_dom"/>
</dbReference>
<proteinExistence type="predicted"/>
<dbReference type="InterPro" id="IPR035897">
    <property type="entry name" value="Toll_tir_struct_dom_sf"/>
</dbReference>
<protein>
    <recommendedName>
        <fullName evidence="1">TIR domain-containing protein</fullName>
    </recommendedName>
</protein>
<dbReference type="Gene3D" id="3.40.50.10140">
    <property type="entry name" value="Toll/interleukin-1 receptor homology (TIR) domain"/>
    <property type="match status" value="1"/>
</dbReference>
<feature type="domain" description="TIR" evidence="1">
    <location>
        <begin position="13"/>
        <end position="137"/>
    </location>
</feature>
<dbReference type="AlphaFoldDB" id="A0A9N8DTX0"/>
<dbReference type="PROSITE" id="PS50104">
    <property type="entry name" value="TIR"/>
    <property type="match status" value="1"/>
</dbReference>
<evidence type="ECO:0000259" key="1">
    <source>
        <dbReference type="PROSITE" id="PS50104"/>
    </source>
</evidence>
<sequence>MSTTSTTTSNSTTPFDVFLIHTSYEKRVEVSAMKDVLETAGFRCFVDRDNLQGSQPYSPPEQMKLALEECRFAVATVSQQFLERKDPVEELFYAFHRMLWIRKHYHWQYLWVVLLDLSVEDYKRVQNQRPKKLPELW</sequence>
<evidence type="ECO:0000313" key="2">
    <source>
        <dbReference type="EMBL" id="CAB9506615.1"/>
    </source>
</evidence>
<name>A0A9N8DTX0_9STRA</name>
<gene>
    <name evidence="2" type="ORF">SEMRO_273_G105030.1</name>
</gene>
<dbReference type="Proteomes" id="UP001153069">
    <property type="component" value="Unassembled WGS sequence"/>
</dbReference>
<dbReference type="SUPFAM" id="SSF52200">
    <property type="entry name" value="Toll/Interleukin receptor TIR domain"/>
    <property type="match status" value="1"/>
</dbReference>
<dbReference type="GO" id="GO:0007165">
    <property type="term" value="P:signal transduction"/>
    <property type="evidence" value="ECO:0007669"/>
    <property type="project" value="InterPro"/>
</dbReference>
<evidence type="ECO:0000313" key="3">
    <source>
        <dbReference type="Proteomes" id="UP001153069"/>
    </source>
</evidence>
<keyword evidence="3" id="KW-1185">Reference proteome</keyword>
<dbReference type="EMBL" id="CAICTM010000272">
    <property type="protein sequence ID" value="CAB9506615.1"/>
    <property type="molecule type" value="Genomic_DNA"/>
</dbReference>
<organism evidence="2 3">
    <name type="scientific">Seminavis robusta</name>
    <dbReference type="NCBI Taxonomy" id="568900"/>
    <lineage>
        <taxon>Eukaryota</taxon>
        <taxon>Sar</taxon>
        <taxon>Stramenopiles</taxon>
        <taxon>Ochrophyta</taxon>
        <taxon>Bacillariophyta</taxon>
        <taxon>Bacillariophyceae</taxon>
        <taxon>Bacillariophycidae</taxon>
        <taxon>Naviculales</taxon>
        <taxon>Naviculaceae</taxon>
        <taxon>Seminavis</taxon>
    </lineage>
</organism>